<dbReference type="EMBL" id="DTGD01000188">
    <property type="protein sequence ID" value="HGB36259.1"/>
    <property type="molecule type" value="Genomic_DNA"/>
</dbReference>
<evidence type="ECO:0000259" key="2">
    <source>
        <dbReference type="Pfam" id="PF01370"/>
    </source>
</evidence>
<dbReference type="PANTHER" id="PTHR43000">
    <property type="entry name" value="DTDP-D-GLUCOSE 4,6-DEHYDRATASE-RELATED"/>
    <property type="match status" value="1"/>
</dbReference>
<sequence length="307" mass="35062">MKVLLTGGCGFIGSHVQDYYIKEGYDVVVVDNLSSGKREHLNPRSKFYEVDIRNLEALEEVFFKEKPDIVNHHAAQISVIYSTRNPQEDADINIRGTINLLELSVKYGVKRFLFSSSGGAIYGNPIYLPCDELHPIDPLSPYGISKYAGEMYIRYYHKNFGLDYVILRYGNVYGPRQDPYGEAGVVAIFGMNMLQNKDCYIFGDGNQERDFIYVEDVARANLIFTKAENLQEREFNIGSGKGTSVNELFKMMKTITGYSKEPVYKEPRKGEVYKIYLNADRAKKAGWFPIVSFQEGIEKTIEHLRKS</sequence>
<feature type="domain" description="NAD-dependent epimerase/dehydratase" evidence="2">
    <location>
        <begin position="3"/>
        <end position="238"/>
    </location>
</feature>
<dbReference type="AlphaFoldDB" id="A0A7V3KP16"/>
<gene>
    <name evidence="3" type="ORF">ENV38_05080</name>
</gene>
<dbReference type="Gene3D" id="3.90.25.10">
    <property type="entry name" value="UDP-galactose 4-epimerase, domain 1"/>
    <property type="match status" value="1"/>
</dbReference>
<evidence type="ECO:0000256" key="1">
    <source>
        <dbReference type="ARBA" id="ARBA00007637"/>
    </source>
</evidence>
<evidence type="ECO:0000313" key="3">
    <source>
        <dbReference type="EMBL" id="HGB36259.1"/>
    </source>
</evidence>
<protein>
    <submittedName>
        <fullName evidence="3">NAD-dependent epimerase/dehydratase family protein</fullName>
    </submittedName>
</protein>
<name>A0A7V3KP16_UNCW3</name>
<dbReference type="InterPro" id="IPR036291">
    <property type="entry name" value="NAD(P)-bd_dom_sf"/>
</dbReference>
<dbReference type="Pfam" id="PF01370">
    <property type="entry name" value="Epimerase"/>
    <property type="match status" value="1"/>
</dbReference>
<proteinExistence type="inferred from homology"/>
<organism evidence="3">
    <name type="scientific">candidate division WOR-3 bacterium</name>
    <dbReference type="NCBI Taxonomy" id="2052148"/>
    <lineage>
        <taxon>Bacteria</taxon>
        <taxon>Bacteria division WOR-3</taxon>
    </lineage>
</organism>
<comment type="caution">
    <text evidence="3">The sequence shown here is derived from an EMBL/GenBank/DDBJ whole genome shotgun (WGS) entry which is preliminary data.</text>
</comment>
<comment type="similarity">
    <text evidence="1">Belongs to the NAD(P)-dependent epimerase/dehydratase family.</text>
</comment>
<dbReference type="InterPro" id="IPR001509">
    <property type="entry name" value="Epimerase_deHydtase"/>
</dbReference>
<dbReference type="SUPFAM" id="SSF51735">
    <property type="entry name" value="NAD(P)-binding Rossmann-fold domains"/>
    <property type="match status" value="1"/>
</dbReference>
<dbReference type="Gene3D" id="3.40.50.720">
    <property type="entry name" value="NAD(P)-binding Rossmann-like Domain"/>
    <property type="match status" value="1"/>
</dbReference>
<accession>A0A7V3KP16</accession>
<reference evidence="3" key="1">
    <citation type="journal article" date="2020" name="mSystems">
        <title>Genome- and Community-Level Interaction Insights into Carbon Utilization and Element Cycling Functions of Hydrothermarchaeota in Hydrothermal Sediment.</title>
        <authorList>
            <person name="Zhou Z."/>
            <person name="Liu Y."/>
            <person name="Xu W."/>
            <person name="Pan J."/>
            <person name="Luo Z.H."/>
            <person name="Li M."/>
        </authorList>
    </citation>
    <scope>NUCLEOTIDE SEQUENCE [LARGE SCALE GENOMIC DNA]</scope>
    <source>
        <strain evidence="3">SpSt-754</strain>
    </source>
</reference>